<keyword evidence="8" id="KW-1185">Reference proteome</keyword>
<dbReference type="SUPFAM" id="SSF55315">
    <property type="entry name" value="L30e-like"/>
    <property type="match status" value="1"/>
</dbReference>
<protein>
    <recommendedName>
        <fullName evidence="4">60S ribosomal protein L8</fullName>
    </recommendedName>
</protein>
<evidence type="ECO:0000256" key="3">
    <source>
        <dbReference type="ARBA" id="ARBA00023274"/>
    </source>
</evidence>
<comment type="caution">
    <text evidence="7">The sequence shown here is derived from an EMBL/GenBank/DDBJ whole genome shotgun (WGS) entry which is preliminary data.</text>
</comment>
<feature type="domain" description="Ribosomal protein eL8/eL30/eS12/Gadd45" evidence="6">
    <location>
        <begin position="127"/>
        <end position="215"/>
    </location>
</feature>
<sequence>MDEPPAKKSTGKKVAPAPYPIKGKQTAKAPANPLIEKRPRNFGIGQDIQPKRDVSRFVKWPAYIRLQRQKKILYQRLKVPPSINQFTKVLDKNTATQLFKLANKYRPETKAEKKTRLRAAAALKAEKKEVPKTEKPVVVKYGINHITALVESKKAQLVVIADDVDPIELVLWLPALCRKMGVPYCIVKGKARLGTVVHKKTATALAFTEVKDADKAELANLVSAVKANYNDKFEETRRQWGGGIMGVKSQAKMAKRAALAAKEIAARQ</sequence>
<dbReference type="GO" id="GO:0022625">
    <property type="term" value="C:cytosolic large ribosomal subunit"/>
    <property type="evidence" value="ECO:0007669"/>
    <property type="project" value="UniProtKB-UniRule"/>
</dbReference>
<evidence type="ECO:0000259" key="6">
    <source>
        <dbReference type="Pfam" id="PF01248"/>
    </source>
</evidence>
<dbReference type="GO" id="GO:0003723">
    <property type="term" value="F:RNA binding"/>
    <property type="evidence" value="ECO:0007669"/>
    <property type="project" value="UniProtKB-UniRule"/>
</dbReference>
<evidence type="ECO:0000256" key="5">
    <source>
        <dbReference type="SAM" id="MobiDB-lite"/>
    </source>
</evidence>
<dbReference type="OrthoDB" id="29563at2759"/>
<proteinExistence type="inferred from homology"/>
<evidence type="ECO:0000256" key="1">
    <source>
        <dbReference type="ARBA" id="ARBA00007337"/>
    </source>
</evidence>
<dbReference type="PROSITE" id="PS01082">
    <property type="entry name" value="RIBOSOMAL_L7AE"/>
    <property type="match status" value="1"/>
</dbReference>
<gene>
    <name evidence="7" type="primary">RPL7A_1</name>
    <name evidence="7" type="ORF">EC973_004376</name>
</gene>
<dbReference type="InterPro" id="IPR001921">
    <property type="entry name" value="Ribosomal_eL8_euk"/>
</dbReference>
<comment type="function">
    <text evidence="4">Component of the ribosome.</text>
</comment>
<dbReference type="AlphaFoldDB" id="A0A8H7BLB8"/>
<dbReference type="InterPro" id="IPR004037">
    <property type="entry name" value="Ribosomal_eL8-like_CS"/>
</dbReference>
<dbReference type="InterPro" id="IPR050257">
    <property type="entry name" value="eL8/uL1-like"/>
</dbReference>
<feature type="region of interest" description="Disordered" evidence="5">
    <location>
        <begin position="1"/>
        <end position="47"/>
    </location>
</feature>
<reference evidence="7" key="1">
    <citation type="submission" date="2020-01" db="EMBL/GenBank/DDBJ databases">
        <title>Genome Sequencing of Three Apophysomyces-Like Fungal Strains Confirms a Novel Fungal Genus in the Mucoromycota with divergent Burkholderia-like Endosymbiotic Bacteria.</title>
        <authorList>
            <person name="Stajich J.E."/>
            <person name="Macias A.M."/>
            <person name="Carter-House D."/>
            <person name="Lovett B."/>
            <person name="Kasson L.R."/>
            <person name="Berry K."/>
            <person name="Grigoriev I."/>
            <person name="Chang Y."/>
            <person name="Spatafora J."/>
            <person name="Kasson M.T."/>
        </authorList>
    </citation>
    <scope>NUCLEOTIDE SEQUENCE</scope>
    <source>
        <strain evidence="7">NRRL A-21654</strain>
    </source>
</reference>
<dbReference type="Pfam" id="PF01248">
    <property type="entry name" value="Ribosomal_L7Ae"/>
    <property type="match status" value="1"/>
</dbReference>
<dbReference type="InterPro" id="IPR018492">
    <property type="entry name" value="Ribosomal_eL8/Nhp2"/>
</dbReference>
<keyword evidence="3 4" id="KW-0687">Ribonucleoprotein</keyword>
<dbReference type="InterPro" id="IPR029064">
    <property type="entry name" value="Ribosomal_eL30-like_sf"/>
</dbReference>
<dbReference type="InterPro" id="IPR004038">
    <property type="entry name" value="Ribosomal_eL8/eL30/eS12/Gad45"/>
</dbReference>
<dbReference type="PRINTS" id="PR00881">
    <property type="entry name" value="L7ARS6FAMILY"/>
</dbReference>
<dbReference type="PANTHER" id="PTHR23105">
    <property type="entry name" value="RIBOSOMAL PROTEIN L7AE FAMILY MEMBER"/>
    <property type="match status" value="1"/>
</dbReference>
<keyword evidence="2 4" id="KW-0689">Ribosomal protein</keyword>
<organism evidence="7 8">
    <name type="scientific">Apophysomyces ossiformis</name>
    <dbReference type="NCBI Taxonomy" id="679940"/>
    <lineage>
        <taxon>Eukaryota</taxon>
        <taxon>Fungi</taxon>
        <taxon>Fungi incertae sedis</taxon>
        <taxon>Mucoromycota</taxon>
        <taxon>Mucoromycotina</taxon>
        <taxon>Mucoromycetes</taxon>
        <taxon>Mucorales</taxon>
        <taxon>Mucorineae</taxon>
        <taxon>Mucoraceae</taxon>
        <taxon>Apophysomyces</taxon>
    </lineage>
</organism>
<dbReference type="FunFam" id="3.30.1330.30:FF:000003">
    <property type="entry name" value="60S ribosomal protein L7a"/>
    <property type="match status" value="1"/>
</dbReference>
<evidence type="ECO:0000256" key="2">
    <source>
        <dbReference type="ARBA" id="ARBA00022980"/>
    </source>
</evidence>
<dbReference type="EMBL" id="JABAYA010000249">
    <property type="protein sequence ID" value="KAF7721603.1"/>
    <property type="molecule type" value="Genomic_DNA"/>
</dbReference>
<evidence type="ECO:0000256" key="4">
    <source>
        <dbReference type="RuleBase" id="RU367042"/>
    </source>
</evidence>
<evidence type="ECO:0000313" key="7">
    <source>
        <dbReference type="EMBL" id="KAF7721603.1"/>
    </source>
</evidence>
<dbReference type="Gene3D" id="3.30.1330.30">
    <property type="match status" value="1"/>
</dbReference>
<dbReference type="PRINTS" id="PR00882">
    <property type="entry name" value="RIBOSOMALL7A"/>
</dbReference>
<comment type="similarity">
    <text evidence="1 4">Belongs to the eukaryotic ribosomal protein eL8 family.</text>
</comment>
<evidence type="ECO:0000313" key="8">
    <source>
        <dbReference type="Proteomes" id="UP000605846"/>
    </source>
</evidence>
<dbReference type="Proteomes" id="UP000605846">
    <property type="component" value="Unassembled WGS sequence"/>
</dbReference>
<dbReference type="GO" id="GO:0042254">
    <property type="term" value="P:ribosome biogenesis"/>
    <property type="evidence" value="ECO:0007669"/>
    <property type="project" value="InterPro"/>
</dbReference>
<accession>A0A8H7BLB8</accession>
<name>A0A8H7BLB8_9FUNG</name>